<accession>A0ABT8PH34</accession>
<name>A0ABT8PH34_9BURK</name>
<gene>
    <name evidence="1" type="ORF">QZM52_23060</name>
</gene>
<dbReference type="RefSeq" id="WP_301756491.1">
    <property type="nucleotide sequence ID" value="NZ_JAUJSQ010000009.1"/>
</dbReference>
<sequence length="281" mass="31334">MAAATRNAYDYRGGIVSKSMTIVRRLACLLCALALGACSKDCSNILSGNHSTACDLAWGAAMVVIAPYALVSNAIDEHRQNAREEEIWKRWKAGDPPVVAECVIDCRLPLHVTQSTSGEFEQIFARSLDQIIAWWGEHPTPGQLPVVAVAYEYKGRRLMESDPAAAEAFLRRAAAMVAEPEMAEGLESDYFPVGVVSNNKPYYEKAAQEIQESLMILRFKKNGAGAGDFKCQPIAAWPPSYPVKLDDACDHAYQRLYDPEYKRLFYTYQRIDSVYEPVRPK</sequence>
<protein>
    <recommendedName>
        <fullName evidence="3">Lipoprotein</fullName>
    </recommendedName>
</protein>
<keyword evidence="2" id="KW-1185">Reference proteome</keyword>
<dbReference type="EMBL" id="JAUJSQ010000009">
    <property type="protein sequence ID" value="MDN7934176.1"/>
    <property type="molecule type" value="Genomic_DNA"/>
</dbReference>
<evidence type="ECO:0000313" key="2">
    <source>
        <dbReference type="Proteomes" id="UP001171606"/>
    </source>
</evidence>
<evidence type="ECO:0000313" key="1">
    <source>
        <dbReference type="EMBL" id="MDN7934176.1"/>
    </source>
</evidence>
<organism evidence="1 2">
    <name type="scientific">Burkholderia metallica</name>
    <dbReference type="NCBI Taxonomy" id="488729"/>
    <lineage>
        <taxon>Bacteria</taxon>
        <taxon>Pseudomonadati</taxon>
        <taxon>Pseudomonadota</taxon>
        <taxon>Betaproteobacteria</taxon>
        <taxon>Burkholderiales</taxon>
        <taxon>Burkholderiaceae</taxon>
        <taxon>Burkholderia</taxon>
        <taxon>Burkholderia cepacia complex</taxon>
    </lineage>
</organism>
<evidence type="ECO:0008006" key="3">
    <source>
        <dbReference type="Google" id="ProtNLM"/>
    </source>
</evidence>
<comment type="caution">
    <text evidence="1">The sequence shown here is derived from an EMBL/GenBank/DDBJ whole genome shotgun (WGS) entry which is preliminary data.</text>
</comment>
<reference evidence="1" key="1">
    <citation type="submission" date="2023-07" db="EMBL/GenBank/DDBJ databases">
        <title>A collection of bacterial strains from the Burkholderia cepacia Research Laboratory and Repository.</title>
        <authorList>
            <person name="Lipuma J."/>
            <person name="Spilker T."/>
            <person name="Caverly L."/>
        </authorList>
    </citation>
    <scope>NUCLEOTIDE SEQUENCE</scope>
    <source>
        <strain evidence="1">AU42020</strain>
    </source>
</reference>
<proteinExistence type="predicted"/>
<dbReference type="Proteomes" id="UP001171606">
    <property type="component" value="Unassembled WGS sequence"/>
</dbReference>